<accession>A0A1Y2HD42</accession>
<keyword evidence="2" id="KW-1185">Reference proteome</keyword>
<evidence type="ECO:0000313" key="1">
    <source>
        <dbReference type="EMBL" id="ORZ32435.1"/>
    </source>
</evidence>
<feature type="non-terminal residue" evidence="1">
    <location>
        <position position="174"/>
    </location>
</feature>
<sequence>MKHLRPFLPVTDNDPRVSNFIAQEIYPFCPKHYRDQDQLWDSLVHKLVCSAHDPAKPTHVSLVSHLWRLNSDKSKTSSFDIDIDFVTLTLTLTLKSIHIDFDDHKPHGTPEHFPAVALYMSQPKLYLRHIHLLSATCTSCSSSYSGKSAVGKSNGGLFQPIYEWQEHPSTKVFR</sequence>
<reference evidence="1 2" key="1">
    <citation type="submission" date="2016-07" db="EMBL/GenBank/DDBJ databases">
        <title>Pervasive Adenine N6-methylation of Active Genes in Fungi.</title>
        <authorList>
            <consortium name="DOE Joint Genome Institute"/>
            <person name="Mondo S.J."/>
            <person name="Dannebaum R.O."/>
            <person name="Kuo R.C."/>
            <person name="Labutti K."/>
            <person name="Haridas S."/>
            <person name="Kuo A."/>
            <person name="Salamov A."/>
            <person name="Ahrendt S.R."/>
            <person name="Lipzen A."/>
            <person name="Sullivan W."/>
            <person name="Andreopoulos W.B."/>
            <person name="Clum A."/>
            <person name="Lindquist E."/>
            <person name="Daum C."/>
            <person name="Ramamoorthy G.K."/>
            <person name="Gryganskyi A."/>
            <person name="Culley D."/>
            <person name="Magnuson J.K."/>
            <person name="James T.Y."/>
            <person name="O'Malley M.A."/>
            <person name="Stajich J.E."/>
            <person name="Spatafora J.W."/>
            <person name="Visel A."/>
            <person name="Grigoriev I.V."/>
        </authorList>
    </citation>
    <scope>NUCLEOTIDE SEQUENCE [LARGE SCALE GENOMIC DNA]</scope>
    <source>
        <strain evidence="1 2">PL171</strain>
    </source>
</reference>
<dbReference type="EMBL" id="MCFL01000046">
    <property type="protein sequence ID" value="ORZ32435.1"/>
    <property type="molecule type" value="Genomic_DNA"/>
</dbReference>
<organism evidence="1 2">
    <name type="scientific">Catenaria anguillulae PL171</name>
    <dbReference type="NCBI Taxonomy" id="765915"/>
    <lineage>
        <taxon>Eukaryota</taxon>
        <taxon>Fungi</taxon>
        <taxon>Fungi incertae sedis</taxon>
        <taxon>Blastocladiomycota</taxon>
        <taxon>Blastocladiomycetes</taxon>
        <taxon>Blastocladiales</taxon>
        <taxon>Catenariaceae</taxon>
        <taxon>Catenaria</taxon>
    </lineage>
</organism>
<evidence type="ECO:0000313" key="2">
    <source>
        <dbReference type="Proteomes" id="UP000193411"/>
    </source>
</evidence>
<protein>
    <submittedName>
        <fullName evidence="1">Uncharacterized protein</fullName>
    </submittedName>
</protein>
<dbReference type="Proteomes" id="UP000193411">
    <property type="component" value="Unassembled WGS sequence"/>
</dbReference>
<name>A0A1Y2HD42_9FUNG</name>
<comment type="caution">
    <text evidence="1">The sequence shown here is derived from an EMBL/GenBank/DDBJ whole genome shotgun (WGS) entry which is preliminary data.</text>
</comment>
<gene>
    <name evidence="1" type="ORF">BCR44DRAFT_46097</name>
</gene>
<dbReference type="AlphaFoldDB" id="A0A1Y2HD42"/>
<proteinExistence type="predicted"/>